<feature type="non-terminal residue" evidence="7">
    <location>
        <position position="1"/>
    </location>
</feature>
<keyword evidence="5" id="KW-0539">Nucleus</keyword>
<evidence type="ECO:0000313" key="7">
    <source>
        <dbReference type="EMBL" id="POO02662.1"/>
    </source>
</evidence>
<dbReference type="Pfam" id="PF02362">
    <property type="entry name" value="B3"/>
    <property type="match status" value="1"/>
</dbReference>
<protein>
    <submittedName>
        <fullName evidence="7">B3 DNA binding domain containing protein</fullName>
    </submittedName>
</protein>
<comment type="caution">
    <text evidence="7">The sequence shown here is derived from an EMBL/GenBank/DDBJ whole genome shotgun (WGS) entry which is preliminary data.</text>
</comment>
<dbReference type="PROSITE" id="PS50863">
    <property type="entry name" value="B3"/>
    <property type="match status" value="1"/>
</dbReference>
<dbReference type="InterPro" id="IPR015300">
    <property type="entry name" value="DNA-bd_pseudobarrel_sf"/>
</dbReference>
<dbReference type="AlphaFoldDB" id="A0A2P5FXZ0"/>
<proteinExistence type="predicted"/>
<evidence type="ECO:0000256" key="4">
    <source>
        <dbReference type="ARBA" id="ARBA00023163"/>
    </source>
</evidence>
<dbReference type="SUPFAM" id="SSF101936">
    <property type="entry name" value="DNA-binding pseudobarrel domain"/>
    <property type="match status" value="1"/>
</dbReference>
<dbReference type="EMBL" id="JXTC01000004">
    <property type="protein sequence ID" value="POO02662.1"/>
    <property type="molecule type" value="Genomic_DNA"/>
</dbReference>
<evidence type="ECO:0000256" key="2">
    <source>
        <dbReference type="ARBA" id="ARBA00023015"/>
    </source>
</evidence>
<dbReference type="InterPro" id="IPR044837">
    <property type="entry name" value="REM16-like"/>
</dbReference>
<evidence type="ECO:0000256" key="3">
    <source>
        <dbReference type="ARBA" id="ARBA00023125"/>
    </source>
</evidence>
<dbReference type="CDD" id="cd10017">
    <property type="entry name" value="B3_DNA"/>
    <property type="match status" value="1"/>
</dbReference>
<dbReference type="OrthoDB" id="1143226at2759"/>
<sequence length="127" mass="14181">KFSLGHLTQCPSSSLRDTIAFEAAEKFSSEQPFFKVIVGKKSSVLRLPNDFVKSHIDQKAQTVTLKVGNRSWLVKLLRSSSGYYLSGGFSKFARQTSLSPGDVCIYELTERNQVVLKVSIFRFTVVA</sequence>
<dbReference type="PANTHER" id="PTHR31391">
    <property type="entry name" value="B3 DOMAIN-CONTAINING PROTEIN OS11G0197600-RELATED"/>
    <property type="match status" value="1"/>
</dbReference>
<dbReference type="PANTHER" id="PTHR31391:SF143">
    <property type="entry name" value="B3 DNA-BINDING DOMAIN PROTEIN"/>
    <property type="match status" value="1"/>
</dbReference>
<keyword evidence="8" id="KW-1185">Reference proteome</keyword>
<feature type="domain" description="TF-B3" evidence="6">
    <location>
        <begin position="30"/>
        <end position="124"/>
    </location>
</feature>
<evidence type="ECO:0000259" key="6">
    <source>
        <dbReference type="PROSITE" id="PS50863"/>
    </source>
</evidence>
<dbReference type="InterPro" id="IPR003340">
    <property type="entry name" value="B3_DNA-bd"/>
</dbReference>
<keyword evidence="4" id="KW-0804">Transcription</keyword>
<dbReference type="Proteomes" id="UP000237000">
    <property type="component" value="Unassembled WGS sequence"/>
</dbReference>
<dbReference type="Gene3D" id="2.40.330.10">
    <property type="entry name" value="DNA-binding pseudobarrel domain"/>
    <property type="match status" value="1"/>
</dbReference>
<keyword evidence="2" id="KW-0805">Transcription regulation</keyword>
<reference evidence="8" key="1">
    <citation type="submission" date="2016-06" db="EMBL/GenBank/DDBJ databases">
        <title>Parallel loss of symbiosis genes in relatives of nitrogen-fixing non-legume Parasponia.</title>
        <authorList>
            <person name="Van Velzen R."/>
            <person name="Holmer R."/>
            <person name="Bu F."/>
            <person name="Rutten L."/>
            <person name="Van Zeijl A."/>
            <person name="Liu W."/>
            <person name="Santuari L."/>
            <person name="Cao Q."/>
            <person name="Sharma T."/>
            <person name="Shen D."/>
            <person name="Roswanjaya Y."/>
            <person name="Wardhani T."/>
            <person name="Kalhor M.S."/>
            <person name="Jansen J."/>
            <person name="Van den Hoogen J."/>
            <person name="Gungor B."/>
            <person name="Hartog M."/>
            <person name="Hontelez J."/>
            <person name="Verver J."/>
            <person name="Yang W.-C."/>
            <person name="Schijlen E."/>
            <person name="Repin R."/>
            <person name="Schilthuizen M."/>
            <person name="Schranz E."/>
            <person name="Heidstra R."/>
            <person name="Miyata K."/>
            <person name="Fedorova E."/>
            <person name="Kohlen W."/>
            <person name="Bisseling T."/>
            <person name="Smit S."/>
            <person name="Geurts R."/>
        </authorList>
    </citation>
    <scope>NUCLEOTIDE SEQUENCE [LARGE SCALE GENOMIC DNA]</scope>
    <source>
        <strain evidence="8">cv. RG33-2</strain>
    </source>
</reference>
<dbReference type="GO" id="GO:0005634">
    <property type="term" value="C:nucleus"/>
    <property type="evidence" value="ECO:0007669"/>
    <property type="project" value="UniProtKB-SubCell"/>
</dbReference>
<keyword evidence="3" id="KW-0238">DNA-binding</keyword>
<organism evidence="7 8">
    <name type="scientific">Trema orientale</name>
    <name type="common">Charcoal tree</name>
    <name type="synonym">Celtis orientalis</name>
    <dbReference type="NCBI Taxonomy" id="63057"/>
    <lineage>
        <taxon>Eukaryota</taxon>
        <taxon>Viridiplantae</taxon>
        <taxon>Streptophyta</taxon>
        <taxon>Embryophyta</taxon>
        <taxon>Tracheophyta</taxon>
        <taxon>Spermatophyta</taxon>
        <taxon>Magnoliopsida</taxon>
        <taxon>eudicotyledons</taxon>
        <taxon>Gunneridae</taxon>
        <taxon>Pentapetalae</taxon>
        <taxon>rosids</taxon>
        <taxon>fabids</taxon>
        <taxon>Rosales</taxon>
        <taxon>Cannabaceae</taxon>
        <taxon>Trema</taxon>
    </lineage>
</organism>
<name>A0A2P5FXZ0_TREOI</name>
<accession>A0A2P5FXZ0</accession>
<dbReference type="SMART" id="SM01019">
    <property type="entry name" value="B3"/>
    <property type="match status" value="1"/>
</dbReference>
<dbReference type="InParanoid" id="A0A2P5FXZ0"/>
<gene>
    <name evidence="7" type="ORF">TorRG33x02_016480</name>
</gene>
<evidence type="ECO:0000256" key="1">
    <source>
        <dbReference type="ARBA" id="ARBA00004123"/>
    </source>
</evidence>
<evidence type="ECO:0000313" key="8">
    <source>
        <dbReference type="Proteomes" id="UP000237000"/>
    </source>
</evidence>
<comment type="subcellular location">
    <subcellularLocation>
        <location evidence="1">Nucleus</location>
    </subcellularLocation>
</comment>
<dbReference type="GO" id="GO:0003677">
    <property type="term" value="F:DNA binding"/>
    <property type="evidence" value="ECO:0007669"/>
    <property type="project" value="UniProtKB-KW"/>
</dbReference>
<evidence type="ECO:0000256" key="5">
    <source>
        <dbReference type="ARBA" id="ARBA00023242"/>
    </source>
</evidence>